<gene>
    <name evidence="3" type="ORF">HRV97_01520</name>
</gene>
<evidence type="ECO:0000313" key="4">
    <source>
        <dbReference type="Proteomes" id="UP000621447"/>
    </source>
</evidence>
<comment type="caution">
    <text evidence="3">The sequence shown here is derived from an EMBL/GenBank/DDBJ whole genome shotgun (WGS) entry which is preliminary data.</text>
</comment>
<dbReference type="PANTHER" id="PTHR43135:SF3">
    <property type="entry name" value="ALPHA-D-RIBOSE 1-METHYLPHOSPHONATE 5-TRIPHOSPHATE DIPHOSPHATASE"/>
    <property type="match status" value="1"/>
</dbReference>
<dbReference type="PANTHER" id="PTHR43135">
    <property type="entry name" value="ALPHA-D-RIBOSE 1-METHYLPHOSPHONATE 5-TRIPHOSPHATE DIPHOSPHATASE"/>
    <property type="match status" value="1"/>
</dbReference>
<sequence length="446" mass="46045">MKRAFLLAAAAVLAGQAAAQTRSPQSTTLRGGTVAITGGTVAIGDGSAPIQGGTVVVQNGRIVAAGRGVAVPAGAQVIDATGKWVAPGFVAGFSNMGLEDADGVEESNDVTARQSPFNAAIDIAPAINPSSVIIANERLGGVTRAIVSPRSAGSIFAGQGAVIGLAGDAEAVIRPRAFQYVEMGEEGAQQSGGSRPAAYAALRDAFAQAQDYRRSPATFDGRGRDALIKRGDAAALVQVLDGRVPLLVHVERASDIRSVLSLKRDYPQVKLVLVGVAEGWLVAREIAAARVPVIAQALADLPASFEQVAATESNVGRMAAAGVTVAISTLGYNDAPGEHVVKQFAGNLVAITRVPGATGLDWGRALATITSAPAAALGMDGEIGSLRPGRRGDVVMWDGDPLELSSKPVAIWIDGKPQPMRSRQTELRDRYLIPTEGALPKAYERR</sequence>
<dbReference type="RefSeq" id="WP_174191937.1">
    <property type="nucleotide sequence ID" value="NZ_JABULH010000001.1"/>
</dbReference>
<dbReference type="Gene3D" id="3.20.20.140">
    <property type="entry name" value="Metal-dependent hydrolases"/>
    <property type="match status" value="1"/>
</dbReference>
<accession>A0ABX2JHF5</accession>
<name>A0ABX2JHF5_9SPHN</name>
<dbReference type="SUPFAM" id="SSF51338">
    <property type="entry name" value="Composite domain of metallo-dependent hydrolases"/>
    <property type="match status" value="1"/>
</dbReference>
<dbReference type="InterPro" id="IPR032466">
    <property type="entry name" value="Metal_Hydrolase"/>
</dbReference>
<dbReference type="EMBL" id="JABULH010000001">
    <property type="protein sequence ID" value="NTS63839.1"/>
    <property type="molecule type" value="Genomic_DNA"/>
</dbReference>
<evidence type="ECO:0000259" key="2">
    <source>
        <dbReference type="Pfam" id="PF07969"/>
    </source>
</evidence>
<dbReference type="InterPro" id="IPR011059">
    <property type="entry name" value="Metal-dep_hydrolase_composite"/>
</dbReference>
<dbReference type="InterPro" id="IPR013108">
    <property type="entry name" value="Amidohydro_3"/>
</dbReference>
<proteinExistence type="predicted"/>
<feature type="signal peptide" evidence="1">
    <location>
        <begin position="1"/>
        <end position="19"/>
    </location>
</feature>
<reference evidence="3 4" key="1">
    <citation type="submission" date="2020-06" db="EMBL/GenBank/DDBJ databases">
        <title>Sphingomonas hominis sp. nov., a member of the Sphingomonas, isolated from the hair of a 22-year-old girl.</title>
        <authorList>
            <person name="Zhang D.-F."/>
            <person name="Cui X.-W."/>
        </authorList>
    </citation>
    <scope>NUCLEOTIDE SEQUENCE [LARGE SCALE GENOMIC DNA]</scope>
    <source>
        <strain evidence="3 4">HHU CXW</strain>
    </source>
</reference>
<dbReference type="Proteomes" id="UP000621447">
    <property type="component" value="Unassembled WGS sequence"/>
</dbReference>
<dbReference type="Gene3D" id="2.30.40.10">
    <property type="entry name" value="Urease, subunit C, domain 1"/>
    <property type="match status" value="1"/>
</dbReference>
<organism evidence="3 4">
    <name type="scientific">Sphingomonas hominis</name>
    <dbReference type="NCBI Taxonomy" id="2741495"/>
    <lineage>
        <taxon>Bacteria</taxon>
        <taxon>Pseudomonadati</taxon>
        <taxon>Pseudomonadota</taxon>
        <taxon>Alphaproteobacteria</taxon>
        <taxon>Sphingomonadales</taxon>
        <taxon>Sphingomonadaceae</taxon>
        <taxon>Sphingomonas</taxon>
    </lineage>
</organism>
<feature type="domain" description="Amidohydrolase 3" evidence="2">
    <location>
        <begin position="348"/>
        <end position="416"/>
    </location>
</feature>
<evidence type="ECO:0000256" key="1">
    <source>
        <dbReference type="SAM" id="SignalP"/>
    </source>
</evidence>
<keyword evidence="1" id="KW-0732">Signal</keyword>
<keyword evidence="4" id="KW-1185">Reference proteome</keyword>
<dbReference type="SUPFAM" id="SSF51556">
    <property type="entry name" value="Metallo-dependent hydrolases"/>
    <property type="match status" value="1"/>
</dbReference>
<evidence type="ECO:0000313" key="3">
    <source>
        <dbReference type="EMBL" id="NTS63839.1"/>
    </source>
</evidence>
<feature type="chain" id="PRO_5046561511" evidence="1">
    <location>
        <begin position="20"/>
        <end position="446"/>
    </location>
</feature>
<dbReference type="InterPro" id="IPR051781">
    <property type="entry name" value="Metallo-dep_Hydrolase"/>
</dbReference>
<protein>
    <submittedName>
        <fullName evidence="3">Amidohydrolase family protein</fullName>
    </submittedName>
</protein>
<dbReference type="Pfam" id="PF07969">
    <property type="entry name" value="Amidohydro_3"/>
    <property type="match status" value="1"/>
</dbReference>